<dbReference type="RefSeq" id="WP_156015728.1">
    <property type="nucleotide sequence ID" value="NZ_CP045484.1"/>
</dbReference>
<name>A0A650CKF9_SULOH</name>
<keyword evidence="3" id="KW-1185">Reference proteome</keyword>
<evidence type="ECO:0000313" key="1">
    <source>
        <dbReference type="EMBL" id="MBB5254777.1"/>
    </source>
</evidence>
<evidence type="ECO:0000313" key="3">
    <source>
        <dbReference type="Proteomes" id="UP000427373"/>
    </source>
</evidence>
<evidence type="ECO:0000313" key="4">
    <source>
        <dbReference type="Proteomes" id="UP000582213"/>
    </source>
</evidence>
<dbReference type="GeneID" id="42802451"/>
<dbReference type="AlphaFoldDB" id="A0A650CKF9"/>
<proteinExistence type="predicted"/>
<dbReference type="Proteomes" id="UP000427373">
    <property type="component" value="Chromosome"/>
</dbReference>
<gene>
    <name evidence="2" type="ORF">D1869_14360</name>
    <name evidence="1" type="ORF">HNQ62_002551</name>
</gene>
<reference evidence="1 4" key="2">
    <citation type="submission" date="2020-08" db="EMBL/GenBank/DDBJ databases">
        <title>Genomic Encyclopedia of Type Strains, Phase IV (KMG-IV): sequencing the most valuable type-strain genomes for metagenomic binning, comparative biology and taxonomic classification.</title>
        <authorList>
            <person name="Goeker M."/>
        </authorList>
    </citation>
    <scope>NUCLEOTIDE SEQUENCE [LARGE SCALE GENOMIC DNA]</scope>
    <source>
        <strain evidence="1 4">DSM 12421</strain>
    </source>
</reference>
<reference evidence="2 3" key="1">
    <citation type="submission" date="2019-10" db="EMBL/GenBank/DDBJ databases">
        <title>Genome Sequences from Six Type Strain Members of the Archaeal Family Sulfolobaceae: Acidianus ambivalens, Acidianus infernus, Metallosphaera prunae, Stygiolobus azoricus, Sulfolobus metallicus, and Sulfurisphaera ohwakuensis.</title>
        <authorList>
            <person name="Counts J.A."/>
            <person name="Kelly R.M."/>
        </authorList>
    </citation>
    <scope>NUCLEOTIDE SEQUENCE [LARGE SCALE GENOMIC DNA]</scope>
    <source>
        <strain evidence="2 3">TA-1</strain>
    </source>
</reference>
<accession>A0A650CKF9</accession>
<dbReference type="EMBL" id="CP045484">
    <property type="protein sequence ID" value="QGR18238.1"/>
    <property type="molecule type" value="Genomic_DNA"/>
</dbReference>
<dbReference type="KEGG" id="soh:D1869_14360"/>
<dbReference type="EMBL" id="JACHFY010000024">
    <property type="protein sequence ID" value="MBB5254777.1"/>
    <property type="molecule type" value="Genomic_DNA"/>
</dbReference>
<dbReference type="Proteomes" id="UP000582213">
    <property type="component" value="Unassembled WGS sequence"/>
</dbReference>
<evidence type="ECO:0000313" key="2">
    <source>
        <dbReference type="EMBL" id="QGR18238.1"/>
    </source>
</evidence>
<organism evidence="2 3">
    <name type="scientific">Sulfurisphaera ohwakuensis</name>
    <dbReference type="NCBI Taxonomy" id="69656"/>
    <lineage>
        <taxon>Archaea</taxon>
        <taxon>Thermoproteota</taxon>
        <taxon>Thermoprotei</taxon>
        <taxon>Sulfolobales</taxon>
        <taxon>Sulfolobaceae</taxon>
        <taxon>Sulfurisphaera</taxon>
    </lineage>
</organism>
<sequence length="87" mass="9900">MISFYHLLVLLDVVIYVETKPIVENTTVSPPGIEVVVVKSSNVSLTYGNILKSYYVLWSEIELLFTGPKPPQYHVQVNATEIIYKEK</sequence>
<protein>
    <submittedName>
        <fullName evidence="2">Uncharacterized protein</fullName>
    </submittedName>
</protein>